<dbReference type="PROSITE" id="PS50011">
    <property type="entry name" value="PROTEIN_KINASE_DOM"/>
    <property type="match status" value="1"/>
</dbReference>
<dbReference type="SUPFAM" id="SSF56112">
    <property type="entry name" value="Protein kinase-like (PK-like)"/>
    <property type="match status" value="1"/>
</dbReference>
<dbReference type="PANTHER" id="PTHR24058">
    <property type="entry name" value="DUAL SPECIFICITY PROTEIN KINASE"/>
    <property type="match status" value="1"/>
</dbReference>
<evidence type="ECO:0000313" key="8">
    <source>
        <dbReference type="EMBL" id="KAK1799670.1"/>
    </source>
</evidence>
<evidence type="ECO:0000259" key="7">
    <source>
        <dbReference type="PROSITE" id="PS50011"/>
    </source>
</evidence>
<dbReference type="Proteomes" id="UP001239994">
    <property type="component" value="Unassembled WGS sequence"/>
</dbReference>
<dbReference type="InterPro" id="IPR011009">
    <property type="entry name" value="Kinase-like_dom_sf"/>
</dbReference>
<evidence type="ECO:0000313" key="9">
    <source>
        <dbReference type="Proteomes" id="UP001239994"/>
    </source>
</evidence>
<dbReference type="GO" id="GO:0016605">
    <property type="term" value="C:PML body"/>
    <property type="evidence" value="ECO:0007669"/>
    <property type="project" value="TreeGrafter"/>
</dbReference>
<keyword evidence="9" id="KW-1185">Reference proteome</keyword>
<feature type="domain" description="Protein kinase" evidence="7">
    <location>
        <begin position="31"/>
        <end position="163"/>
    </location>
</feature>
<feature type="compositionally biased region" description="Low complexity" evidence="6">
    <location>
        <begin position="7"/>
        <end position="22"/>
    </location>
</feature>
<dbReference type="InterPro" id="IPR000719">
    <property type="entry name" value="Prot_kinase_dom"/>
</dbReference>
<proteinExistence type="predicted"/>
<keyword evidence="4" id="KW-0418">Kinase</keyword>
<organism evidence="8 9">
    <name type="scientific">Electrophorus voltai</name>
    <dbReference type="NCBI Taxonomy" id="2609070"/>
    <lineage>
        <taxon>Eukaryota</taxon>
        <taxon>Metazoa</taxon>
        <taxon>Chordata</taxon>
        <taxon>Craniata</taxon>
        <taxon>Vertebrata</taxon>
        <taxon>Euteleostomi</taxon>
        <taxon>Actinopterygii</taxon>
        <taxon>Neopterygii</taxon>
        <taxon>Teleostei</taxon>
        <taxon>Ostariophysi</taxon>
        <taxon>Gymnotiformes</taxon>
        <taxon>Gymnotoidei</taxon>
        <taxon>Gymnotidae</taxon>
        <taxon>Electrophorus</taxon>
    </lineage>
</organism>
<dbReference type="GO" id="GO:0042771">
    <property type="term" value="P:intrinsic apoptotic signaling pathway in response to DNA damage by p53 class mediator"/>
    <property type="evidence" value="ECO:0007669"/>
    <property type="project" value="TreeGrafter"/>
</dbReference>
<accession>A0AAD8ZLI6</accession>
<sequence length="163" mass="18541">MTRGGATTSSTQSISNSASKESSNSLSHCKYQLVQNEILRSISKSYEFSERGTNEMVAIKILKNHLFYARQDQIEVSILRRLSWENADEFNFVCTYECFQHKNHVGLGQSLYNFLKDSMFSPLLLKCIRPVLQHVATALMKLKSLGLIHTDQMPSVCFIRDVA</sequence>
<dbReference type="InterPro" id="IPR050494">
    <property type="entry name" value="Ser_Thr_dual-spec_kinase"/>
</dbReference>
<dbReference type="GO" id="GO:0005737">
    <property type="term" value="C:cytoplasm"/>
    <property type="evidence" value="ECO:0007669"/>
    <property type="project" value="TreeGrafter"/>
</dbReference>
<dbReference type="Gene3D" id="3.30.200.20">
    <property type="entry name" value="Phosphorylase Kinase, domain 1"/>
    <property type="match status" value="1"/>
</dbReference>
<evidence type="ECO:0000256" key="1">
    <source>
        <dbReference type="ARBA" id="ARBA00022527"/>
    </source>
</evidence>
<protein>
    <recommendedName>
        <fullName evidence="7">Protein kinase domain-containing protein</fullName>
    </recommendedName>
</protein>
<keyword evidence="5" id="KW-0067">ATP-binding</keyword>
<evidence type="ECO:0000256" key="6">
    <source>
        <dbReference type="SAM" id="MobiDB-lite"/>
    </source>
</evidence>
<keyword evidence="3" id="KW-0547">Nucleotide-binding</keyword>
<keyword evidence="2" id="KW-0808">Transferase</keyword>
<dbReference type="EMBL" id="JAROKS010000011">
    <property type="protein sequence ID" value="KAK1799670.1"/>
    <property type="molecule type" value="Genomic_DNA"/>
</dbReference>
<dbReference type="GO" id="GO:0004713">
    <property type="term" value="F:protein tyrosine kinase activity"/>
    <property type="evidence" value="ECO:0007669"/>
    <property type="project" value="TreeGrafter"/>
</dbReference>
<gene>
    <name evidence="8" type="ORF">P4O66_006202</name>
</gene>
<dbReference type="GO" id="GO:0004674">
    <property type="term" value="F:protein serine/threonine kinase activity"/>
    <property type="evidence" value="ECO:0007669"/>
    <property type="project" value="UniProtKB-KW"/>
</dbReference>
<evidence type="ECO:0000256" key="4">
    <source>
        <dbReference type="ARBA" id="ARBA00022777"/>
    </source>
</evidence>
<dbReference type="AlphaFoldDB" id="A0AAD8ZLI6"/>
<name>A0AAD8ZLI6_9TELE</name>
<dbReference type="GO" id="GO:0007224">
    <property type="term" value="P:smoothened signaling pathway"/>
    <property type="evidence" value="ECO:0007669"/>
    <property type="project" value="TreeGrafter"/>
</dbReference>
<evidence type="ECO:0000256" key="2">
    <source>
        <dbReference type="ARBA" id="ARBA00022679"/>
    </source>
</evidence>
<keyword evidence="1" id="KW-0723">Serine/threonine-protein kinase</keyword>
<feature type="region of interest" description="Disordered" evidence="6">
    <location>
        <begin position="1"/>
        <end position="22"/>
    </location>
</feature>
<comment type="caution">
    <text evidence="8">The sequence shown here is derived from an EMBL/GenBank/DDBJ whole genome shotgun (WGS) entry which is preliminary data.</text>
</comment>
<dbReference type="Gene3D" id="1.10.510.10">
    <property type="entry name" value="Transferase(Phosphotransferase) domain 1"/>
    <property type="match status" value="1"/>
</dbReference>
<reference evidence="8" key="1">
    <citation type="submission" date="2023-03" db="EMBL/GenBank/DDBJ databases">
        <title>Electrophorus voltai genome.</title>
        <authorList>
            <person name="Bian C."/>
        </authorList>
    </citation>
    <scope>NUCLEOTIDE SEQUENCE</scope>
    <source>
        <strain evidence="8">CB-2022</strain>
        <tissue evidence="8">Muscle</tissue>
    </source>
</reference>
<dbReference type="GO" id="GO:0005524">
    <property type="term" value="F:ATP binding"/>
    <property type="evidence" value="ECO:0007669"/>
    <property type="project" value="UniProtKB-KW"/>
</dbReference>
<dbReference type="PANTHER" id="PTHR24058:SF43">
    <property type="entry name" value="HOMEODOMAIN-INTERACTING PROTEIN KINASE 1"/>
    <property type="match status" value="1"/>
</dbReference>
<evidence type="ECO:0000256" key="3">
    <source>
        <dbReference type="ARBA" id="ARBA00022741"/>
    </source>
</evidence>
<evidence type="ECO:0000256" key="5">
    <source>
        <dbReference type="ARBA" id="ARBA00022840"/>
    </source>
</evidence>